<accession>A0A9X4X9C4</accession>
<keyword evidence="1" id="KW-0472">Membrane</keyword>
<protein>
    <submittedName>
        <fullName evidence="2">Uncharacterized protein</fullName>
    </submittedName>
</protein>
<comment type="caution">
    <text evidence="2">The sequence shown here is derived from an EMBL/GenBank/DDBJ whole genome shotgun (WGS) entry which is preliminary data.</text>
</comment>
<dbReference type="RefSeq" id="WP_155692760.1">
    <property type="nucleotide sequence ID" value="NZ_WKKC01000021.1"/>
</dbReference>
<proteinExistence type="predicted"/>
<evidence type="ECO:0000313" key="3">
    <source>
        <dbReference type="Proteomes" id="UP000488295"/>
    </source>
</evidence>
<feature type="transmembrane region" description="Helical" evidence="1">
    <location>
        <begin position="49"/>
        <end position="77"/>
    </location>
</feature>
<keyword evidence="1" id="KW-1133">Transmembrane helix</keyword>
<organism evidence="2 3">
    <name type="scientific">Lactobacillus johnsonii</name>
    <dbReference type="NCBI Taxonomy" id="33959"/>
    <lineage>
        <taxon>Bacteria</taxon>
        <taxon>Bacillati</taxon>
        <taxon>Bacillota</taxon>
        <taxon>Bacilli</taxon>
        <taxon>Lactobacillales</taxon>
        <taxon>Lactobacillaceae</taxon>
        <taxon>Lactobacillus</taxon>
    </lineage>
</organism>
<feature type="transmembrane region" description="Helical" evidence="1">
    <location>
        <begin position="7"/>
        <end position="29"/>
    </location>
</feature>
<evidence type="ECO:0000256" key="1">
    <source>
        <dbReference type="SAM" id="Phobius"/>
    </source>
</evidence>
<name>A0A9X4X9C4_LACJH</name>
<dbReference type="AlphaFoldDB" id="A0A9X4X9C4"/>
<dbReference type="EMBL" id="WKKC01000021">
    <property type="protein sequence ID" value="MTE03584.1"/>
    <property type="molecule type" value="Genomic_DNA"/>
</dbReference>
<reference evidence="2 3" key="1">
    <citation type="submission" date="2019-11" db="EMBL/GenBank/DDBJ databases">
        <title>Gastrointestinal microbiota of Peromyscus leucopus.</title>
        <authorList>
            <person name="Milovic A."/>
            <person name="Bassam K."/>
            <person name="Barbour A.G."/>
        </authorList>
    </citation>
    <scope>NUCLEOTIDE SEQUENCE [LARGE SCALE GENOMIC DNA]</scope>
    <source>
        <strain evidence="2 3">LL8</strain>
    </source>
</reference>
<gene>
    <name evidence="2" type="ORF">GJU95_07360</name>
</gene>
<dbReference type="Proteomes" id="UP000488295">
    <property type="component" value="Unassembled WGS sequence"/>
</dbReference>
<evidence type="ECO:0000313" key="2">
    <source>
        <dbReference type="EMBL" id="MTE03584.1"/>
    </source>
</evidence>
<sequence length="84" mass="9439">MIKKAKTMLLLFFWIIEAGIGLTGCYVSYSRLANLLMLSKAKVSFGNIFIYTFILGASCLLCYVGANKTVFSLFNLIKINEKKE</sequence>
<keyword evidence="1" id="KW-0812">Transmembrane</keyword>